<accession>A0A0A5GKJ9</accession>
<sequence>MKILTVYMNLFGFLYIFSFLHSLMTYGEWIVMDLVFASLLLVGRRVLHRSHLTKSAGTRFQ</sequence>
<keyword evidence="1" id="KW-0472">Membrane</keyword>
<dbReference type="EMBL" id="AVPE01000009">
    <property type="protein sequence ID" value="KGX91690.1"/>
    <property type="molecule type" value="Genomic_DNA"/>
</dbReference>
<keyword evidence="1" id="KW-1133">Transmembrane helix</keyword>
<gene>
    <name evidence="2" type="ORF">N781_03890</name>
</gene>
<feature type="transmembrane region" description="Helical" evidence="1">
    <location>
        <begin position="7"/>
        <end position="23"/>
    </location>
</feature>
<protein>
    <submittedName>
        <fullName evidence="2">Uncharacterized protein</fullName>
    </submittedName>
</protein>
<dbReference type="RefSeq" id="WP_026800645.1">
    <property type="nucleotide sequence ID" value="NZ_AULI01000009.1"/>
</dbReference>
<keyword evidence="3" id="KW-1185">Reference proteome</keyword>
<organism evidence="2 3">
    <name type="scientific">Pontibacillus halophilus JSM 076056 = DSM 19796</name>
    <dbReference type="NCBI Taxonomy" id="1385510"/>
    <lineage>
        <taxon>Bacteria</taxon>
        <taxon>Bacillati</taxon>
        <taxon>Bacillota</taxon>
        <taxon>Bacilli</taxon>
        <taxon>Bacillales</taxon>
        <taxon>Bacillaceae</taxon>
        <taxon>Pontibacillus</taxon>
    </lineage>
</organism>
<evidence type="ECO:0000256" key="1">
    <source>
        <dbReference type="SAM" id="Phobius"/>
    </source>
</evidence>
<evidence type="ECO:0000313" key="2">
    <source>
        <dbReference type="EMBL" id="KGX91690.1"/>
    </source>
</evidence>
<feature type="transmembrane region" description="Helical" evidence="1">
    <location>
        <begin position="29"/>
        <end position="47"/>
    </location>
</feature>
<keyword evidence="1" id="KW-0812">Transmembrane</keyword>
<dbReference type="Proteomes" id="UP000030528">
    <property type="component" value="Unassembled WGS sequence"/>
</dbReference>
<name>A0A0A5GKJ9_9BACI</name>
<comment type="caution">
    <text evidence="2">The sequence shown here is derived from an EMBL/GenBank/DDBJ whole genome shotgun (WGS) entry which is preliminary data.</text>
</comment>
<proteinExistence type="predicted"/>
<dbReference type="AlphaFoldDB" id="A0A0A5GKJ9"/>
<reference evidence="2 3" key="1">
    <citation type="submission" date="2013-08" db="EMBL/GenBank/DDBJ databases">
        <authorList>
            <person name="Huang J."/>
            <person name="Wang G."/>
        </authorList>
    </citation>
    <scope>NUCLEOTIDE SEQUENCE [LARGE SCALE GENOMIC DNA]</scope>
    <source>
        <strain evidence="2 3">JSM 076056</strain>
    </source>
</reference>
<evidence type="ECO:0000313" key="3">
    <source>
        <dbReference type="Proteomes" id="UP000030528"/>
    </source>
</evidence>